<dbReference type="InterPro" id="IPR027417">
    <property type="entry name" value="P-loop_NTPase"/>
</dbReference>
<protein>
    <recommendedName>
        <fullName evidence="3">ATP-dependent DNA helicase</fullName>
    </recommendedName>
</protein>
<dbReference type="Proteomes" id="UP000240883">
    <property type="component" value="Unassembled WGS sequence"/>
</dbReference>
<dbReference type="STRING" id="1448308.A0A2T2NCW0"/>
<dbReference type="CDD" id="cd18809">
    <property type="entry name" value="SF1_C_RecD"/>
    <property type="match status" value="1"/>
</dbReference>
<gene>
    <name evidence="1" type="ORF">BS50DRAFT_107302</name>
</gene>
<dbReference type="PANTHER" id="PTHR47642">
    <property type="entry name" value="ATP-DEPENDENT DNA HELICASE"/>
    <property type="match status" value="1"/>
</dbReference>
<dbReference type="InterPro" id="IPR051055">
    <property type="entry name" value="PIF1_helicase"/>
</dbReference>
<evidence type="ECO:0000313" key="2">
    <source>
        <dbReference type="Proteomes" id="UP000240883"/>
    </source>
</evidence>
<evidence type="ECO:0000313" key="1">
    <source>
        <dbReference type="EMBL" id="PSN63219.1"/>
    </source>
</evidence>
<reference evidence="1 2" key="1">
    <citation type="journal article" date="2018" name="Front. Microbiol.">
        <title>Genome-Wide Analysis of Corynespora cassiicola Leaf Fall Disease Putative Effectors.</title>
        <authorList>
            <person name="Lopez D."/>
            <person name="Ribeiro S."/>
            <person name="Label P."/>
            <person name="Fumanal B."/>
            <person name="Venisse J.S."/>
            <person name="Kohler A."/>
            <person name="de Oliveira R.R."/>
            <person name="Labutti K."/>
            <person name="Lipzen A."/>
            <person name="Lail K."/>
            <person name="Bauer D."/>
            <person name="Ohm R.A."/>
            <person name="Barry K.W."/>
            <person name="Spatafora J."/>
            <person name="Grigoriev I.V."/>
            <person name="Martin F.M."/>
            <person name="Pujade-Renaud V."/>
        </authorList>
    </citation>
    <scope>NUCLEOTIDE SEQUENCE [LARGE SCALE GENOMIC DNA]</scope>
    <source>
        <strain evidence="1 2">Philippines</strain>
    </source>
</reference>
<dbReference type="OrthoDB" id="432234at2759"/>
<keyword evidence="2" id="KW-1185">Reference proteome</keyword>
<sequence length="398" mass="46498">MPCFCQLAPVKLYEYCPECDEKTKRVVIGGRERYGCLKDDNLWKGENKWAFRSKAWEKCNFEYVNLVQVHRQQDLEFKAILQKLRTNKPLTFDDKKLLLKNKSVDIGKPIHLYPTRGEVFWLNQTRFNQLKWTVRVFRCWDGFRWGADEHKDDPILRELIKRDELKHNRMKLFKRDNCPYDAAAIFKLDQEVLLVQNLDLENVLANGSQGQIVGWEEYNPMKLPVPRDSLEEMVKSGECDEDAPTFPGDFGRWRRGEIRRFMEKAEIKQWPIVRFRCGVQRTIFADCLYTEYGDEKNPMLIGRTQIPLIAGWAITIHKSQGMTLDTVQMDLAKAFAEGQAYVACKYSVTVLHTPTANVNLVSRAKFLAGLKVTALPRNMRSGNQEVMKFLREKFPGHY</sequence>
<evidence type="ECO:0008006" key="3">
    <source>
        <dbReference type="Google" id="ProtNLM"/>
    </source>
</evidence>
<dbReference type="SUPFAM" id="SSF52540">
    <property type="entry name" value="P-loop containing nucleoside triphosphate hydrolases"/>
    <property type="match status" value="1"/>
</dbReference>
<proteinExistence type="predicted"/>
<dbReference type="EMBL" id="KZ678140">
    <property type="protein sequence ID" value="PSN63219.1"/>
    <property type="molecule type" value="Genomic_DNA"/>
</dbReference>
<accession>A0A2T2NCW0</accession>
<dbReference type="AlphaFoldDB" id="A0A2T2NCW0"/>
<name>A0A2T2NCW0_CORCC</name>
<organism evidence="1 2">
    <name type="scientific">Corynespora cassiicola Philippines</name>
    <dbReference type="NCBI Taxonomy" id="1448308"/>
    <lineage>
        <taxon>Eukaryota</taxon>
        <taxon>Fungi</taxon>
        <taxon>Dikarya</taxon>
        <taxon>Ascomycota</taxon>
        <taxon>Pezizomycotina</taxon>
        <taxon>Dothideomycetes</taxon>
        <taxon>Pleosporomycetidae</taxon>
        <taxon>Pleosporales</taxon>
        <taxon>Corynesporascaceae</taxon>
        <taxon>Corynespora</taxon>
    </lineage>
</organism>